<evidence type="ECO:0000313" key="1">
    <source>
        <dbReference type="EMBL" id="CAD8416543.1"/>
    </source>
</evidence>
<protein>
    <submittedName>
        <fullName evidence="1">Uncharacterized protein</fullName>
    </submittedName>
</protein>
<gene>
    <name evidence="1" type="ORF">PINE0816_LOCUS12678</name>
</gene>
<proteinExistence type="predicted"/>
<dbReference type="EMBL" id="HBEL01027532">
    <property type="protein sequence ID" value="CAD8416543.1"/>
    <property type="molecule type" value="Transcribed_RNA"/>
</dbReference>
<accession>A0A7S0C8W7</accession>
<sequence length="99" mass="10869">MWVVIQCGATKRGLWTVRSHAEETNMSQESVCLPGSVLQPLPPGEGPRGTPLHCRFFVNGVVLRLVVTRKTLPETQINGLWNVCTRASRAEALVRSSKG</sequence>
<dbReference type="AlphaFoldDB" id="A0A7S0C8W7"/>
<organism evidence="1">
    <name type="scientific">Proboscia inermis</name>
    <dbReference type="NCBI Taxonomy" id="420281"/>
    <lineage>
        <taxon>Eukaryota</taxon>
        <taxon>Sar</taxon>
        <taxon>Stramenopiles</taxon>
        <taxon>Ochrophyta</taxon>
        <taxon>Bacillariophyta</taxon>
        <taxon>Coscinodiscophyceae</taxon>
        <taxon>Rhizosoleniophycidae</taxon>
        <taxon>Rhizosoleniales</taxon>
        <taxon>Rhizosoleniaceae</taxon>
        <taxon>Proboscia</taxon>
    </lineage>
</organism>
<reference evidence="1" key="1">
    <citation type="submission" date="2021-01" db="EMBL/GenBank/DDBJ databases">
        <authorList>
            <person name="Corre E."/>
            <person name="Pelletier E."/>
            <person name="Niang G."/>
            <person name="Scheremetjew M."/>
            <person name="Finn R."/>
            <person name="Kale V."/>
            <person name="Holt S."/>
            <person name="Cochrane G."/>
            <person name="Meng A."/>
            <person name="Brown T."/>
            <person name="Cohen L."/>
        </authorList>
    </citation>
    <scope>NUCLEOTIDE SEQUENCE</scope>
    <source>
        <strain evidence="1">CCAP1064/1</strain>
    </source>
</reference>
<name>A0A7S0C8W7_9STRA</name>